<dbReference type="Gene3D" id="3.20.20.80">
    <property type="entry name" value="Glycosidases"/>
    <property type="match status" value="1"/>
</dbReference>
<evidence type="ECO:0000313" key="6">
    <source>
        <dbReference type="EMBL" id="EGS35919.1"/>
    </source>
</evidence>
<feature type="active site" description="Nucleophile" evidence="4">
    <location>
        <position position="389"/>
    </location>
</feature>
<evidence type="ECO:0000256" key="2">
    <source>
        <dbReference type="ARBA" id="ARBA00022801"/>
    </source>
</evidence>
<reference evidence="6 7" key="1">
    <citation type="submission" date="2011-05" db="EMBL/GenBank/DDBJ databases">
        <authorList>
            <person name="Durkin A.S."/>
            <person name="Kim M."/>
            <person name="Radune D."/>
            <person name="Hostetler J."/>
            <person name="Torralba M."/>
            <person name="Gillis M."/>
            <person name="Methe B."/>
            <person name="Sutton G."/>
            <person name="Nelson K.E."/>
        </authorList>
    </citation>
    <scope>NUCLEOTIDE SEQUENCE [LARGE SCALE GENOMIC DNA]</scope>
    <source>
        <strain evidence="6 7">F0423</strain>
    </source>
</reference>
<sequence>MYATDYPRTFKPGFLWGGASAASQIEGAWNIDGKKLSGAECIKGAKPGETHSTLDEATRASISEAIKSDSDKEYPKRHGNDFYHRYPEDIKLLSEMGFKAFRISIAWSRIFPNGDELTPNEAGLAFYDRVFDEMHKYGIEPVVTLSHYEMPVGLTIKYNGWASREAIADFTRYTETVFKRYKGKVKYWMTFNEINTGAQGFHATGALEDGLKTADEKLQLRYQALHHQFVASALATKQLHEIIPGAKMGCMLARTQTYPATCNPDDVIMAQKIDQLNLFFTDVQVRGEYPEYMNRYFAEHHIVIKMLAGDQKLLKKYPVDYLSFSYYMSSATTAEERHDATAEATGNQHAVRNKYLEQTPWGWQIDPQGLRVALNTLWDRYRVPLFVVENGMGTYDKVAEDGKIHDQYRIDYLRAHIEQMKEAVEDGVDLMGYLTWAPIDLVSFSTSQMSKRYGFVYVDLDDNGNGTMRRMPKDSFYWYQHVIATNGEALESKEQN</sequence>
<comment type="similarity">
    <text evidence="1 5">Belongs to the glycosyl hydrolase 1 family.</text>
</comment>
<dbReference type="Proteomes" id="UP000006035">
    <property type="component" value="Unassembled WGS sequence"/>
</dbReference>
<dbReference type="InterPro" id="IPR017853">
    <property type="entry name" value="GH"/>
</dbReference>
<dbReference type="EC" id="3.2.1.86" evidence="6"/>
<evidence type="ECO:0000256" key="1">
    <source>
        <dbReference type="ARBA" id="ARBA00010838"/>
    </source>
</evidence>
<dbReference type="PRINTS" id="PR00131">
    <property type="entry name" value="GLHYDRLASE1"/>
</dbReference>
<dbReference type="SUPFAM" id="SSF51445">
    <property type="entry name" value="(Trans)glycosidases"/>
    <property type="match status" value="1"/>
</dbReference>
<evidence type="ECO:0000256" key="3">
    <source>
        <dbReference type="ARBA" id="ARBA00023295"/>
    </source>
</evidence>
<dbReference type="GO" id="GO:0008706">
    <property type="term" value="F:6-phospho-beta-glucosidase activity"/>
    <property type="evidence" value="ECO:0007669"/>
    <property type="project" value="UniProtKB-EC"/>
</dbReference>
<dbReference type="PANTHER" id="PTHR10353:SF122">
    <property type="entry name" value="6-PHOSPHO-BETA-GLUCOSIDASE ASCB-RELATED"/>
    <property type="match status" value="1"/>
</dbReference>
<dbReference type="InterPro" id="IPR001360">
    <property type="entry name" value="Glyco_hydro_1"/>
</dbReference>
<keyword evidence="2 6" id="KW-0378">Hydrolase</keyword>
<dbReference type="Pfam" id="PF00232">
    <property type="entry name" value="Glyco_hydro_1"/>
    <property type="match status" value="1"/>
</dbReference>
<evidence type="ECO:0000313" key="7">
    <source>
        <dbReference type="Proteomes" id="UP000006035"/>
    </source>
</evidence>
<dbReference type="PROSITE" id="PS00572">
    <property type="entry name" value="GLYCOSYL_HYDROL_F1_1"/>
    <property type="match status" value="1"/>
</dbReference>
<evidence type="ECO:0000256" key="4">
    <source>
        <dbReference type="PROSITE-ProRule" id="PRU10055"/>
    </source>
</evidence>
<accession>A0ABN0D372</accession>
<evidence type="ECO:0000256" key="5">
    <source>
        <dbReference type="RuleBase" id="RU003690"/>
    </source>
</evidence>
<organism evidence="6 7">
    <name type="scientific">Limosilactobacillus oris F0423</name>
    <dbReference type="NCBI Taxonomy" id="944562"/>
    <lineage>
        <taxon>Bacteria</taxon>
        <taxon>Bacillati</taxon>
        <taxon>Bacillota</taxon>
        <taxon>Bacilli</taxon>
        <taxon>Lactobacillales</taxon>
        <taxon>Lactobacillaceae</taxon>
        <taxon>Limosilactobacillus</taxon>
    </lineage>
</organism>
<protein>
    <submittedName>
        <fullName evidence="6">Aryl-phospho-beta-D-glucosidase BglH</fullName>
        <ecNumber evidence="6">3.2.1.21</ecNumber>
        <ecNumber evidence="6">3.2.1.86</ecNumber>
    </submittedName>
</protein>
<dbReference type="InterPro" id="IPR018120">
    <property type="entry name" value="Glyco_hydro_1_AS"/>
</dbReference>
<dbReference type="EC" id="3.2.1.21" evidence="6"/>
<comment type="caution">
    <text evidence="6">The sequence shown here is derived from an EMBL/GenBank/DDBJ whole genome shotgun (WGS) entry which is preliminary data.</text>
</comment>
<dbReference type="EMBL" id="AFTL01000019">
    <property type="protein sequence ID" value="EGS35919.1"/>
    <property type="molecule type" value="Genomic_DNA"/>
</dbReference>
<dbReference type="RefSeq" id="WP_003716018.1">
    <property type="nucleotide sequence ID" value="NZ_AFTL01000019.1"/>
</dbReference>
<name>A0ABN0D372_9LACO</name>
<gene>
    <name evidence="6" type="primary">bglH_1</name>
    <name evidence="6" type="ORF">HMPREF9102_1050</name>
</gene>
<proteinExistence type="inferred from homology"/>
<keyword evidence="3 6" id="KW-0326">Glycosidase</keyword>
<dbReference type="PANTHER" id="PTHR10353">
    <property type="entry name" value="GLYCOSYL HYDROLASE"/>
    <property type="match status" value="1"/>
</dbReference>
<keyword evidence="7" id="KW-1185">Reference proteome</keyword>